<evidence type="ECO:0000256" key="3">
    <source>
        <dbReference type="ARBA" id="ARBA00022989"/>
    </source>
</evidence>
<reference evidence="6 7" key="1">
    <citation type="journal article" date="2020" name="Mol. Biol. Evol.">
        <title>Distinct Expression and Methylation Patterns for Genes with Different Fates following a Single Whole-Genome Duplication in Flowering Plants.</title>
        <authorList>
            <person name="Shi T."/>
            <person name="Rahmani R.S."/>
            <person name="Gugger P.F."/>
            <person name="Wang M."/>
            <person name="Li H."/>
            <person name="Zhang Y."/>
            <person name="Li Z."/>
            <person name="Wang Q."/>
            <person name="Van de Peer Y."/>
            <person name="Marchal K."/>
            <person name="Chen J."/>
        </authorList>
    </citation>
    <scope>NUCLEOTIDE SEQUENCE [LARGE SCALE GENOMIC DNA]</scope>
    <source>
        <tissue evidence="6">Leaf</tissue>
    </source>
</reference>
<dbReference type="AlphaFoldDB" id="A0A822YM17"/>
<proteinExistence type="predicted"/>
<dbReference type="InterPro" id="IPR036259">
    <property type="entry name" value="MFS_trans_sf"/>
</dbReference>
<feature type="signal peptide" evidence="5">
    <location>
        <begin position="1"/>
        <end position="26"/>
    </location>
</feature>
<evidence type="ECO:0000313" key="7">
    <source>
        <dbReference type="Proteomes" id="UP000607653"/>
    </source>
</evidence>
<evidence type="ECO:0000313" key="6">
    <source>
        <dbReference type="EMBL" id="DAD31946.1"/>
    </source>
</evidence>
<keyword evidence="2" id="KW-0812">Transmembrane</keyword>
<dbReference type="PANTHER" id="PTHR11662:SF282">
    <property type="entry name" value="ANION TRANSPORTER 5-RELATED"/>
    <property type="match status" value="1"/>
</dbReference>
<organism evidence="6 7">
    <name type="scientific">Nelumbo nucifera</name>
    <name type="common">Sacred lotus</name>
    <dbReference type="NCBI Taxonomy" id="4432"/>
    <lineage>
        <taxon>Eukaryota</taxon>
        <taxon>Viridiplantae</taxon>
        <taxon>Streptophyta</taxon>
        <taxon>Embryophyta</taxon>
        <taxon>Tracheophyta</taxon>
        <taxon>Spermatophyta</taxon>
        <taxon>Magnoliopsida</taxon>
        <taxon>Proteales</taxon>
        <taxon>Nelumbonaceae</taxon>
        <taxon>Nelumbo</taxon>
    </lineage>
</organism>
<comment type="caution">
    <text evidence="6">The sequence shown here is derived from an EMBL/GenBank/DDBJ whole genome shotgun (WGS) entry which is preliminary data.</text>
</comment>
<dbReference type="PANTHER" id="PTHR11662">
    <property type="entry name" value="SOLUTE CARRIER FAMILY 17"/>
    <property type="match status" value="1"/>
</dbReference>
<dbReference type="SUPFAM" id="SSF103473">
    <property type="entry name" value="MFS general substrate transporter"/>
    <property type="match status" value="1"/>
</dbReference>
<dbReference type="Proteomes" id="UP000607653">
    <property type="component" value="Unassembled WGS sequence"/>
</dbReference>
<dbReference type="Gene3D" id="1.20.1250.20">
    <property type="entry name" value="MFS general substrate transporter like domains"/>
    <property type="match status" value="1"/>
</dbReference>
<dbReference type="InterPro" id="IPR050382">
    <property type="entry name" value="MFS_Na/Anion_cotransporter"/>
</dbReference>
<keyword evidence="7" id="KW-1185">Reference proteome</keyword>
<evidence type="ECO:0000256" key="1">
    <source>
        <dbReference type="ARBA" id="ARBA00004141"/>
    </source>
</evidence>
<dbReference type="EMBL" id="DUZY01000003">
    <property type="protein sequence ID" value="DAD31946.1"/>
    <property type="molecule type" value="Genomic_DNA"/>
</dbReference>
<keyword evidence="3" id="KW-1133">Transmembrane helix</keyword>
<evidence type="ECO:0000256" key="5">
    <source>
        <dbReference type="SAM" id="SignalP"/>
    </source>
</evidence>
<evidence type="ECO:0000256" key="2">
    <source>
        <dbReference type="ARBA" id="ARBA00022692"/>
    </source>
</evidence>
<keyword evidence="5" id="KW-0732">Signal</keyword>
<protein>
    <submittedName>
        <fullName evidence="6">Uncharacterized protein</fullName>
    </submittedName>
</protein>
<name>A0A822YM17_NELNU</name>
<evidence type="ECO:0000256" key="4">
    <source>
        <dbReference type="ARBA" id="ARBA00023136"/>
    </source>
</evidence>
<comment type="subcellular location">
    <subcellularLocation>
        <location evidence="1">Membrane</location>
        <topology evidence="1">Multi-pass membrane protein</topology>
    </subcellularLocation>
</comment>
<keyword evidence="4" id="KW-0472">Membrane</keyword>
<sequence length="96" mass="10497">MKKMNFPKRYIIVFLTFICTSVAAHAIGINQSSKGTILSTFYYGYACSQVPGGWAAHKIGGRSVLLPSFLLWSSKTLLAKAIAGKTLLPKRCYCCS</sequence>
<dbReference type="GO" id="GO:0016020">
    <property type="term" value="C:membrane"/>
    <property type="evidence" value="ECO:0007669"/>
    <property type="project" value="UniProtKB-SubCell"/>
</dbReference>
<feature type="chain" id="PRO_5032356893" evidence="5">
    <location>
        <begin position="27"/>
        <end position="96"/>
    </location>
</feature>
<gene>
    <name evidence="6" type="ORF">HUJ06_010797</name>
</gene>
<accession>A0A822YM17</accession>